<evidence type="ECO:0000259" key="7">
    <source>
        <dbReference type="PROSITE" id="PS51146"/>
    </source>
</evidence>
<evidence type="ECO:0000256" key="6">
    <source>
        <dbReference type="ARBA" id="ARBA00022801"/>
    </source>
</evidence>
<name>A0ABT3PX35_9BACT</name>
<organism evidence="8 9">
    <name type="scientific">Fodinibius salicampi</name>
    <dbReference type="NCBI Taxonomy" id="1920655"/>
    <lineage>
        <taxon>Bacteria</taxon>
        <taxon>Pseudomonadati</taxon>
        <taxon>Balneolota</taxon>
        <taxon>Balneolia</taxon>
        <taxon>Balneolales</taxon>
        <taxon>Balneolaceae</taxon>
        <taxon>Fodinibius</taxon>
    </lineage>
</organism>
<keyword evidence="6" id="KW-0378">Hydrolase</keyword>
<dbReference type="InterPro" id="IPR051347">
    <property type="entry name" value="Circadian_clock_KaiC-rel"/>
</dbReference>
<dbReference type="PANTHER" id="PTHR42926:SF1">
    <property type="entry name" value="CIRCADIAN CLOCK OSCILLATOR PROTEIN KAIC 1"/>
    <property type="match status" value="1"/>
</dbReference>
<protein>
    <recommendedName>
        <fullName evidence="1">non-specific serine/threonine protein kinase</fullName>
        <ecNumber evidence="1">2.7.11.1</ecNumber>
    </recommendedName>
</protein>
<dbReference type="InterPro" id="IPR027417">
    <property type="entry name" value="P-loop_NTPase"/>
</dbReference>
<dbReference type="RefSeq" id="WP_265788343.1">
    <property type="nucleotide sequence ID" value="NZ_BAABRS010000001.1"/>
</dbReference>
<dbReference type="InterPro" id="IPR030665">
    <property type="entry name" value="KaiC"/>
</dbReference>
<dbReference type="EMBL" id="JAJNDC010000001">
    <property type="protein sequence ID" value="MCW9712402.1"/>
    <property type="molecule type" value="Genomic_DNA"/>
</dbReference>
<comment type="caution">
    <text evidence="8">The sequence shown here is derived from an EMBL/GenBank/DDBJ whole genome shotgun (WGS) entry which is preliminary data.</text>
</comment>
<evidence type="ECO:0000256" key="4">
    <source>
        <dbReference type="ARBA" id="ARBA00022737"/>
    </source>
</evidence>
<evidence type="ECO:0000313" key="8">
    <source>
        <dbReference type="EMBL" id="MCW9712402.1"/>
    </source>
</evidence>
<dbReference type="Gene3D" id="3.40.50.300">
    <property type="entry name" value="P-loop containing nucleotide triphosphate hydrolases"/>
    <property type="match status" value="2"/>
</dbReference>
<dbReference type="PRINTS" id="PR01874">
    <property type="entry name" value="DNAREPAIRADA"/>
</dbReference>
<dbReference type="InterPro" id="IPR014774">
    <property type="entry name" value="KaiC-like_dom"/>
</dbReference>
<dbReference type="SUPFAM" id="SSF52540">
    <property type="entry name" value="P-loop containing nucleoside triphosphate hydrolases"/>
    <property type="match status" value="2"/>
</dbReference>
<keyword evidence="3" id="KW-0808">Transferase</keyword>
<gene>
    <name evidence="8" type="ORF">LQ318_05730</name>
</gene>
<dbReference type="Pfam" id="PF06745">
    <property type="entry name" value="ATPase"/>
    <property type="match status" value="2"/>
</dbReference>
<feature type="domain" description="KaiC" evidence="7">
    <location>
        <begin position="5"/>
        <end position="241"/>
    </location>
</feature>
<keyword evidence="4" id="KW-0677">Repeat</keyword>
<evidence type="ECO:0000256" key="5">
    <source>
        <dbReference type="ARBA" id="ARBA00022777"/>
    </source>
</evidence>
<dbReference type="EC" id="2.7.11.1" evidence="1"/>
<keyword evidence="5" id="KW-0418">Kinase</keyword>
<dbReference type="PIRSF" id="PIRSF039117">
    <property type="entry name" value="KaiC"/>
    <property type="match status" value="1"/>
</dbReference>
<keyword evidence="2" id="KW-0597">Phosphoprotein</keyword>
<dbReference type="PANTHER" id="PTHR42926">
    <property type="match status" value="1"/>
</dbReference>
<reference evidence="8 9" key="1">
    <citation type="submission" date="2021-11" db="EMBL/GenBank/DDBJ databases">
        <title>Aliifidinibius sp. nov., a new bacterium isolated from saline soil.</title>
        <authorList>
            <person name="Galisteo C."/>
            <person name="De La Haba R."/>
            <person name="Sanchez-Porro C."/>
            <person name="Ventosa A."/>
        </authorList>
    </citation>
    <scope>NUCLEOTIDE SEQUENCE [LARGE SCALE GENOMIC DNA]</scope>
    <source>
        <strain evidence="8 9">KACC 190600</strain>
    </source>
</reference>
<dbReference type="PROSITE" id="PS51146">
    <property type="entry name" value="KAIC"/>
    <property type="match status" value="2"/>
</dbReference>
<evidence type="ECO:0000256" key="1">
    <source>
        <dbReference type="ARBA" id="ARBA00012513"/>
    </source>
</evidence>
<evidence type="ECO:0000256" key="3">
    <source>
        <dbReference type="ARBA" id="ARBA00022679"/>
    </source>
</evidence>
<sequence>MSDFDKLSTGLDGLDEILHGGLIPQKAYLVQGGPGSGKSTLGFHFLKQALDKGEDALCITMVESKESLLQNARQFGIDLSGVVGLDLSPSDDLSENNEQYSVFSSADVEQGPIMKAVTKAVDELSPSRILFDSFTMLRLLNQDPYQMRKLTLSLVNYVTKRGATLMMTSESLGSNGGNGDDAAFWVDGIIKLDNKSDWRTLSVTKFRGSDYLSGEHAFKITGDGIVIYPRLRPNNYSRTYAKGVLSSGVEGVDKLLNGGIEKGTTSLIVGPTGVGKTNLGLQFIKEAASRNERSAVYTFEESKELIIQRSEMINTPIRKMLEAGFLNIMSVEPLSYSPDEFAKIIRRDVEENGTSIVMIDAVGGYNMAVRGKNTLERLHALTVYLQNMGVTTLLLNETKNVTGGFSTTNMNASYLADNIIFLRYLEVSGQLRKAVGVLKKRLSDFEKSIREFQITSEGIKVGDKLENMRGILSGTPEVDK</sequence>
<dbReference type="InterPro" id="IPR003593">
    <property type="entry name" value="AAA+_ATPase"/>
</dbReference>
<dbReference type="InterPro" id="IPR010624">
    <property type="entry name" value="KaiC_dom"/>
</dbReference>
<proteinExistence type="predicted"/>
<keyword evidence="9" id="KW-1185">Reference proteome</keyword>
<feature type="domain" description="KaiC" evidence="7">
    <location>
        <begin position="243"/>
        <end position="475"/>
    </location>
</feature>
<evidence type="ECO:0000256" key="2">
    <source>
        <dbReference type="ARBA" id="ARBA00022553"/>
    </source>
</evidence>
<accession>A0ABT3PX35</accession>
<dbReference type="SMART" id="SM00382">
    <property type="entry name" value="AAA"/>
    <property type="match status" value="2"/>
</dbReference>
<dbReference type="Proteomes" id="UP001207337">
    <property type="component" value="Unassembled WGS sequence"/>
</dbReference>
<evidence type="ECO:0000313" key="9">
    <source>
        <dbReference type="Proteomes" id="UP001207337"/>
    </source>
</evidence>